<dbReference type="InterPro" id="IPR017871">
    <property type="entry name" value="ABC_transporter-like_CS"/>
</dbReference>
<dbReference type="CDD" id="cd03216">
    <property type="entry name" value="ABC_Carb_Monos_I"/>
    <property type="match status" value="1"/>
</dbReference>
<keyword evidence="5" id="KW-0547">Nucleotide-binding</keyword>
<dbReference type="PROSITE" id="PS00211">
    <property type="entry name" value="ABC_TRANSPORTER_1"/>
    <property type="match status" value="1"/>
</dbReference>
<keyword evidence="3" id="KW-0762">Sugar transport</keyword>
<dbReference type="GO" id="GO:0016887">
    <property type="term" value="F:ATP hydrolysis activity"/>
    <property type="evidence" value="ECO:0007669"/>
    <property type="project" value="InterPro"/>
</dbReference>
<dbReference type="InterPro" id="IPR050107">
    <property type="entry name" value="ABC_carbohydrate_import_ATPase"/>
</dbReference>
<dbReference type="eggNOG" id="COG1129">
    <property type="taxonomic scope" value="Bacteria"/>
</dbReference>
<dbReference type="AlphaFoldDB" id="Q98QL7"/>
<evidence type="ECO:0000256" key="8">
    <source>
        <dbReference type="ARBA" id="ARBA00023136"/>
    </source>
</evidence>
<dbReference type="InterPro" id="IPR003439">
    <property type="entry name" value="ABC_transporter-like_ATP-bd"/>
</dbReference>
<dbReference type="KEGG" id="mpu:MYPU_3440"/>
<organism evidence="11">
    <name type="scientific">Mycoplasmopsis pulmonis (strain UAB CTIP)</name>
    <name type="common">Mycoplasma pulmonis</name>
    <dbReference type="NCBI Taxonomy" id="272635"/>
    <lineage>
        <taxon>Bacteria</taxon>
        <taxon>Bacillati</taxon>
        <taxon>Mycoplasmatota</taxon>
        <taxon>Mycoplasmoidales</taxon>
        <taxon>Metamycoplasmataceae</taxon>
        <taxon>Mycoplasmopsis</taxon>
    </lineage>
</organism>
<evidence type="ECO:0000256" key="2">
    <source>
        <dbReference type="ARBA" id="ARBA00022475"/>
    </source>
</evidence>
<dbReference type="SMART" id="SM00382">
    <property type="entry name" value="AAA"/>
    <property type="match status" value="2"/>
</dbReference>
<protein>
    <submittedName>
        <fullName evidence="10">XYLOSE ABC TRANSPORTER ATP-BINDING PROTEIN</fullName>
    </submittedName>
</protein>
<dbReference type="InterPro" id="IPR027417">
    <property type="entry name" value="P-loop_NTPase"/>
</dbReference>
<dbReference type="PANTHER" id="PTHR43790:SF1">
    <property type="entry name" value="XYLOSE IMPORT ATP-BINDING PROTEIN XYLG"/>
    <property type="match status" value="1"/>
</dbReference>
<dbReference type="STRING" id="272635.gene:17576935"/>
<dbReference type="PIR" id="H90554">
    <property type="entry name" value="H90554"/>
</dbReference>
<keyword evidence="2" id="KW-1003">Cell membrane</keyword>
<keyword evidence="8" id="KW-0472">Membrane</keyword>
<proteinExistence type="predicted"/>
<dbReference type="PROSITE" id="PS50893">
    <property type="entry name" value="ABC_TRANSPORTER_2"/>
    <property type="match status" value="2"/>
</dbReference>
<feature type="domain" description="ABC transporter" evidence="9">
    <location>
        <begin position="9"/>
        <end position="247"/>
    </location>
</feature>
<evidence type="ECO:0000256" key="6">
    <source>
        <dbReference type="ARBA" id="ARBA00022840"/>
    </source>
</evidence>
<dbReference type="HOGENOM" id="CLU_000604_92_3_14"/>
<keyword evidence="7" id="KW-1278">Translocase</keyword>
<dbReference type="EMBL" id="AL445564">
    <property type="protein sequence ID" value="CAC13517.1"/>
    <property type="molecule type" value="Genomic_DNA"/>
</dbReference>
<dbReference type="CDD" id="cd03215">
    <property type="entry name" value="ABC_Carb_Monos_II"/>
    <property type="match status" value="1"/>
</dbReference>
<evidence type="ECO:0000256" key="1">
    <source>
        <dbReference type="ARBA" id="ARBA00022448"/>
    </source>
</evidence>
<feature type="domain" description="ABC transporter" evidence="9">
    <location>
        <begin position="269"/>
        <end position="516"/>
    </location>
</feature>
<keyword evidence="6 10" id="KW-0067">ATP-binding</keyword>
<dbReference type="Pfam" id="PF00005">
    <property type="entry name" value="ABC_tran"/>
    <property type="match status" value="2"/>
</dbReference>
<accession>Q98QL7</accession>
<evidence type="ECO:0000313" key="10">
    <source>
        <dbReference type="EMBL" id="CAC13517.1"/>
    </source>
</evidence>
<dbReference type="SUPFAM" id="SSF52540">
    <property type="entry name" value="P-loop containing nucleoside triphosphate hydrolases"/>
    <property type="match status" value="2"/>
</dbReference>
<dbReference type="GO" id="GO:0005524">
    <property type="term" value="F:ATP binding"/>
    <property type="evidence" value="ECO:0007669"/>
    <property type="project" value="UniProtKB-KW"/>
</dbReference>
<evidence type="ECO:0000256" key="7">
    <source>
        <dbReference type="ARBA" id="ARBA00022967"/>
    </source>
</evidence>
<sequence>MNTNEDVILELKNVTKVYPGVVALNNVSFKVKRKSILSLVGENGAGKSTILKVISGVIPNDKFDGAIFYNGIQTNFSNLKQSEKAGIAIIHQELAISPHLSLYENIFLGNYEAKHGLINRNEMIKKANYYLHLVGLKKNPDTKAGTLSIADQQLLEIAKALAKKAKLLILDEPTSSLNDKDSYALLDIMKRLRDEEGITCIFVSHKLKEVAYVADYITIIRDGKHISDYSNSKEKTINEATLIKDIVGRDLESKFPEKPAERKIGKIKLEVEKFQVENPKVNGKLDVINASFNVREGEIVGISGLVGSGRSELAMSIFGNAYGIRKNGNIKIDGKIVNLKTPLQAIKNGLMYASEDRKNVGLIQMFSIHWNISSAASHIFSNKFGILKKEKETQNSSYMRSKVNIKAPSVDYLVETLSGGNQQKVLIAKALTTNFDILIIDEPTKGIDVGSKYEIYKILLDLASEGKAIVVISSELEELLGITDRIFVMSQGIIKGELPSKEATPEKVMQIAIGTKQNERSQANVQ</sequence>
<keyword evidence="4" id="KW-0677">Repeat</keyword>
<dbReference type="Gene3D" id="3.40.50.300">
    <property type="entry name" value="P-loop containing nucleotide triphosphate hydrolases"/>
    <property type="match status" value="2"/>
</dbReference>
<reference evidence="10 11" key="1">
    <citation type="journal article" date="2001" name="Nucleic Acids Res.">
        <title>The complete genome sequence of the murine respiratory pathogen Mycoplasma pulmonis.</title>
        <authorList>
            <person name="Chambaud I."/>
            <person name="Heilig R."/>
            <person name="Ferris S."/>
            <person name="Barbe V."/>
            <person name="Samson D."/>
            <person name="Galisson F."/>
            <person name="Moszer I."/>
            <person name="Dybvig K."/>
            <person name="Wroblewski H."/>
            <person name="Viari A."/>
            <person name="Rocha E.P.C."/>
            <person name="Blanchard A."/>
        </authorList>
    </citation>
    <scope>NUCLEOTIDE SEQUENCE [LARGE SCALE GENOMIC DNA]</scope>
    <source>
        <strain evidence="10 11">UAB CTIP</strain>
    </source>
</reference>
<evidence type="ECO:0000313" key="11">
    <source>
        <dbReference type="Proteomes" id="UP000000528"/>
    </source>
</evidence>
<evidence type="ECO:0000259" key="9">
    <source>
        <dbReference type="PROSITE" id="PS50893"/>
    </source>
</evidence>
<dbReference type="RefSeq" id="WP_010925148.1">
    <property type="nucleotide sequence ID" value="NC_002771.1"/>
</dbReference>
<gene>
    <name evidence="10" type="ordered locus">MYPU_3440</name>
</gene>
<dbReference type="InterPro" id="IPR003593">
    <property type="entry name" value="AAA+_ATPase"/>
</dbReference>
<evidence type="ECO:0000256" key="3">
    <source>
        <dbReference type="ARBA" id="ARBA00022597"/>
    </source>
</evidence>
<dbReference type="BioCyc" id="MPUL272635:G1GT6-344-MONOMER"/>
<keyword evidence="1" id="KW-0813">Transport</keyword>
<evidence type="ECO:0000256" key="5">
    <source>
        <dbReference type="ARBA" id="ARBA00022741"/>
    </source>
</evidence>
<evidence type="ECO:0000256" key="4">
    <source>
        <dbReference type="ARBA" id="ARBA00022737"/>
    </source>
</evidence>
<dbReference type="Proteomes" id="UP000000528">
    <property type="component" value="Chromosome"/>
</dbReference>
<name>Q98QL7_MYCPU</name>
<dbReference type="PANTHER" id="PTHR43790">
    <property type="entry name" value="CARBOHYDRATE TRANSPORT ATP-BINDING PROTEIN MG119-RELATED"/>
    <property type="match status" value="1"/>
</dbReference>
<keyword evidence="11" id="KW-1185">Reference proteome</keyword>